<dbReference type="GO" id="GO:0019748">
    <property type="term" value="P:secondary metabolic process"/>
    <property type="evidence" value="ECO:0007669"/>
    <property type="project" value="TreeGrafter"/>
</dbReference>
<gene>
    <name evidence="7" type="ORF">AB5J58_20265</name>
</gene>
<evidence type="ECO:0000256" key="4">
    <source>
        <dbReference type="ARBA" id="ARBA00036832"/>
    </source>
</evidence>
<dbReference type="CDD" id="cd01292">
    <property type="entry name" value="metallo-dependent_hydrolases"/>
    <property type="match status" value="1"/>
</dbReference>
<evidence type="ECO:0000259" key="6">
    <source>
        <dbReference type="Pfam" id="PF04909"/>
    </source>
</evidence>
<dbReference type="InterPro" id="IPR032465">
    <property type="entry name" value="ACMSD"/>
</dbReference>
<sequence>MTDNSATANGPAGAPPLHGAIDVHAHFFTARLRAAMQDAGVTRPDGMPAIPDWDPKSALRHMDEVGIETAMLSVSSPGIDFGTPDAVRELARNVNDEGAELVRTHPGRFGLMASLPLPDLPASLAEAERALDDLGADGIALHTHYQGHYLGDPLYEPLMELLDDRRAVVFLHPTSPQCWKDTSLGYPRPMIEFPFDTTRAVAHLILSGTLRRHPGISFVIPHAGAALPVLADRIAVFALMQADGPPVDVLADLATLHFDLAGFTLPRALPALLNLTDTRHLLYGSDFPFTPDWAVEGLARPLVDALDPAVRTDLLHGNARRLFPRLREPRSA</sequence>
<keyword evidence="2" id="KW-0862">Zinc</keyword>
<name>A0AB39MB99_9ACTN</name>
<dbReference type="EC" id="4.1.1.52" evidence="5"/>
<dbReference type="InterPro" id="IPR006680">
    <property type="entry name" value="Amidohydro-rel"/>
</dbReference>
<dbReference type="InterPro" id="IPR032466">
    <property type="entry name" value="Metal_Hydrolase"/>
</dbReference>
<evidence type="ECO:0000256" key="1">
    <source>
        <dbReference type="ARBA" id="ARBA00022723"/>
    </source>
</evidence>
<dbReference type="AlphaFoldDB" id="A0AB39MB99"/>
<dbReference type="Pfam" id="PF04909">
    <property type="entry name" value="Amidohydro_2"/>
    <property type="match status" value="1"/>
</dbReference>
<keyword evidence="3" id="KW-0456">Lyase</keyword>
<comment type="catalytic activity">
    <reaction evidence="4">
        <text>6-methylsalicylate + H(+) = 3-methylphenol + CO2</text>
        <dbReference type="Rhea" id="RHEA:23112"/>
        <dbReference type="ChEBI" id="CHEBI:15378"/>
        <dbReference type="ChEBI" id="CHEBI:16526"/>
        <dbReference type="ChEBI" id="CHEBI:17231"/>
        <dbReference type="ChEBI" id="CHEBI:36658"/>
        <dbReference type="EC" id="4.1.1.52"/>
    </reaction>
    <physiologicalReaction direction="left-to-right" evidence="4">
        <dbReference type="Rhea" id="RHEA:23113"/>
    </physiologicalReaction>
</comment>
<dbReference type="RefSeq" id="WP_369188537.1">
    <property type="nucleotide sequence ID" value="NZ_CP163431.1"/>
</dbReference>
<proteinExistence type="predicted"/>
<dbReference type="GO" id="GO:0047596">
    <property type="term" value="F:6-methylsalicylate decarboxylase activity"/>
    <property type="evidence" value="ECO:0007669"/>
    <property type="project" value="UniProtKB-EC"/>
</dbReference>
<accession>A0AB39MB99</accession>
<dbReference type="GO" id="GO:0016787">
    <property type="term" value="F:hydrolase activity"/>
    <property type="evidence" value="ECO:0007669"/>
    <property type="project" value="InterPro"/>
</dbReference>
<dbReference type="SUPFAM" id="SSF51556">
    <property type="entry name" value="Metallo-dependent hydrolases"/>
    <property type="match status" value="1"/>
</dbReference>
<reference evidence="7" key="1">
    <citation type="submission" date="2024-07" db="EMBL/GenBank/DDBJ databases">
        <authorList>
            <person name="Yu S.T."/>
        </authorList>
    </citation>
    <scope>NUCLEOTIDE SEQUENCE</scope>
    <source>
        <strain evidence="7">R08</strain>
    </source>
</reference>
<evidence type="ECO:0000256" key="2">
    <source>
        <dbReference type="ARBA" id="ARBA00022833"/>
    </source>
</evidence>
<dbReference type="PANTHER" id="PTHR21240">
    <property type="entry name" value="2-AMINO-3-CARBOXYLMUCONATE-6-SEMIALDEHYDE DECARBOXYLASE"/>
    <property type="match status" value="1"/>
</dbReference>
<organism evidence="7">
    <name type="scientific">Streptomyces sp. R08</name>
    <dbReference type="NCBI Taxonomy" id="3238624"/>
    <lineage>
        <taxon>Bacteria</taxon>
        <taxon>Bacillati</taxon>
        <taxon>Actinomycetota</taxon>
        <taxon>Actinomycetes</taxon>
        <taxon>Kitasatosporales</taxon>
        <taxon>Streptomycetaceae</taxon>
        <taxon>Streptomyces</taxon>
    </lineage>
</organism>
<keyword evidence="1" id="KW-0479">Metal-binding</keyword>
<evidence type="ECO:0000256" key="5">
    <source>
        <dbReference type="ARBA" id="ARBA00038889"/>
    </source>
</evidence>
<dbReference type="GO" id="GO:0005829">
    <property type="term" value="C:cytosol"/>
    <property type="evidence" value="ECO:0007669"/>
    <property type="project" value="TreeGrafter"/>
</dbReference>
<evidence type="ECO:0000256" key="3">
    <source>
        <dbReference type="ARBA" id="ARBA00023239"/>
    </source>
</evidence>
<protein>
    <recommendedName>
        <fullName evidence="5">6-methylsalicylate decarboxylase</fullName>
        <ecNumber evidence="5">4.1.1.52</ecNumber>
    </recommendedName>
</protein>
<dbReference type="PANTHER" id="PTHR21240:SF29">
    <property type="entry name" value="AMIDOHYDROLASE-RELATED DOMAIN-CONTAINING PROTEIN"/>
    <property type="match status" value="1"/>
</dbReference>
<dbReference type="EMBL" id="CP163431">
    <property type="protein sequence ID" value="XDQ02397.1"/>
    <property type="molecule type" value="Genomic_DNA"/>
</dbReference>
<feature type="domain" description="Amidohydrolase-related" evidence="6">
    <location>
        <begin position="21"/>
        <end position="324"/>
    </location>
</feature>
<dbReference type="Gene3D" id="3.20.20.140">
    <property type="entry name" value="Metal-dependent hydrolases"/>
    <property type="match status" value="1"/>
</dbReference>
<evidence type="ECO:0000313" key="7">
    <source>
        <dbReference type="EMBL" id="XDQ02397.1"/>
    </source>
</evidence>
<dbReference type="GO" id="GO:0046872">
    <property type="term" value="F:metal ion binding"/>
    <property type="evidence" value="ECO:0007669"/>
    <property type="project" value="UniProtKB-KW"/>
</dbReference>